<name>A0A0J6WIH2_9MYCO</name>
<dbReference type="Proteomes" id="UP000036513">
    <property type="component" value="Unassembled WGS sequence"/>
</dbReference>
<sequence length="123" mass="13951">MSNSVIDTASIPDHHKSAELQSGWFQLQNGLYVSPLAMAKHRMSGQVPSQFTYEAWRHGGWYVHETLWPNGGCGCVSRNFSDHKWRIVCDPRLFEEQPTFATRDGAAAGEWLFVQQVVADTPW</sequence>
<accession>A0A0J6WIH2</accession>
<dbReference type="EMBL" id="JYNL01000009">
    <property type="protein sequence ID" value="KMO82389.1"/>
    <property type="molecule type" value="Genomic_DNA"/>
</dbReference>
<keyword evidence="2" id="KW-1185">Reference proteome</keyword>
<dbReference type="RefSeq" id="WP_053082869.1">
    <property type="nucleotide sequence ID" value="NZ_JYNL01000009.1"/>
</dbReference>
<dbReference type="PATRIC" id="fig|37916.4.peg.881"/>
<comment type="caution">
    <text evidence="1">The sequence shown here is derived from an EMBL/GenBank/DDBJ whole genome shotgun (WGS) entry which is preliminary data.</text>
</comment>
<evidence type="ECO:0000313" key="1">
    <source>
        <dbReference type="EMBL" id="KMO82389.1"/>
    </source>
</evidence>
<dbReference type="AlphaFoldDB" id="A0A0J6WIH2"/>
<reference evidence="1 2" key="1">
    <citation type="journal article" date="2015" name="Genome Biol. Evol.">
        <title>Characterization of Three Mycobacterium spp. with Potential Use in Bioremediation by Genome Sequencing and Comparative Genomics.</title>
        <authorList>
            <person name="Das S."/>
            <person name="Pettersson B.M."/>
            <person name="Behra P.R."/>
            <person name="Ramesh M."/>
            <person name="Dasgupta S."/>
            <person name="Bhattacharya A."/>
            <person name="Kirsebom L.A."/>
        </authorList>
    </citation>
    <scope>NUCLEOTIDE SEQUENCE [LARGE SCALE GENOMIC DNA]</scope>
    <source>
        <strain evidence="1 2">DSM 43826</strain>
    </source>
</reference>
<gene>
    <name evidence="1" type="ORF">MCHLDSM_01012</name>
</gene>
<proteinExistence type="predicted"/>
<organism evidence="1 2">
    <name type="scientific">Mycolicibacterium chlorophenolicum</name>
    <dbReference type="NCBI Taxonomy" id="37916"/>
    <lineage>
        <taxon>Bacteria</taxon>
        <taxon>Bacillati</taxon>
        <taxon>Actinomycetota</taxon>
        <taxon>Actinomycetes</taxon>
        <taxon>Mycobacteriales</taxon>
        <taxon>Mycobacteriaceae</taxon>
        <taxon>Mycolicibacterium</taxon>
    </lineage>
</organism>
<protein>
    <submittedName>
        <fullName evidence="1">Uncharacterized protein</fullName>
    </submittedName>
</protein>
<evidence type="ECO:0000313" key="2">
    <source>
        <dbReference type="Proteomes" id="UP000036513"/>
    </source>
</evidence>